<dbReference type="PANTHER" id="PTHR34129:SF1">
    <property type="entry name" value="DUF952 DOMAIN-CONTAINING PROTEIN"/>
    <property type="match status" value="1"/>
</dbReference>
<dbReference type="SUPFAM" id="SSF56399">
    <property type="entry name" value="ADP-ribosylation"/>
    <property type="match status" value="1"/>
</dbReference>
<sequence>MSRSHHPDFVYRLASSEEWCAAEETGFVPKRDIDERDGYFHLSTREQVLDTANLHFKDSTNLLVLEIPLAAVSSDVKFELAPKRGEFFPHLYADLKREHVSAAIKLDKTSAGFQFGGAL</sequence>
<proteinExistence type="predicted"/>
<organism evidence="1 2">
    <name type="scientific">Hyphococcus flavus</name>
    <dbReference type="NCBI Taxonomy" id="1866326"/>
    <lineage>
        <taxon>Bacteria</taxon>
        <taxon>Pseudomonadati</taxon>
        <taxon>Pseudomonadota</taxon>
        <taxon>Alphaproteobacteria</taxon>
        <taxon>Parvularculales</taxon>
        <taxon>Parvularculaceae</taxon>
        <taxon>Hyphococcus</taxon>
    </lineage>
</organism>
<protein>
    <submittedName>
        <fullName evidence="1">DUF952 domain-containing protein</fullName>
    </submittedName>
</protein>
<dbReference type="InterPro" id="IPR009297">
    <property type="entry name" value="DUF952"/>
</dbReference>
<dbReference type="Gene3D" id="3.20.170.20">
    <property type="entry name" value="Protein of unknown function DUF952"/>
    <property type="match status" value="1"/>
</dbReference>
<dbReference type="PANTHER" id="PTHR34129">
    <property type="entry name" value="BLR1139 PROTEIN"/>
    <property type="match status" value="1"/>
</dbReference>
<evidence type="ECO:0000313" key="2">
    <source>
        <dbReference type="Proteomes" id="UP001214043"/>
    </source>
</evidence>
<dbReference type="EMBL" id="CP118166">
    <property type="protein sequence ID" value="WDI33162.1"/>
    <property type="molecule type" value="Genomic_DNA"/>
</dbReference>
<name>A0AAF0CIS6_9PROT</name>
<reference evidence="1" key="1">
    <citation type="submission" date="2023-02" db="EMBL/GenBank/DDBJ databases">
        <title>Genome sequence of Hyphococcus flavus.</title>
        <authorList>
            <person name="Rong J.-C."/>
            <person name="Zhao Q."/>
            <person name="Yi M."/>
            <person name="Wu J.-Y."/>
        </authorList>
    </citation>
    <scope>NUCLEOTIDE SEQUENCE</scope>
    <source>
        <strain evidence="1">MCCC 1K03223</strain>
    </source>
</reference>
<keyword evidence="2" id="KW-1185">Reference proteome</keyword>
<dbReference type="Pfam" id="PF06108">
    <property type="entry name" value="DUF952"/>
    <property type="match status" value="1"/>
</dbReference>
<dbReference type="Proteomes" id="UP001214043">
    <property type="component" value="Chromosome"/>
</dbReference>
<dbReference type="KEGG" id="hfl:PUV54_08125"/>
<gene>
    <name evidence="1" type="ORF">PUV54_08125</name>
</gene>
<accession>A0AAF0CIS6</accession>
<dbReference type="AlphaFoldDB" id="A0AAF0CIS6"/>
<evidence type="ECO:0000313" key="1">
    <source>
        <dbReference type="EMBL" id="WDI33162.1"/>
    </source>
</evidence>
<dbReference type="RefSeq" id="WP_274495129.1">
    <property type="nucleotide sequence ID" value="NZ_CP118166.1"/>
</dbReference>